<dbReference type="PROSITE" id="PS51257">
    <property type="entry name" value="PROKAR_LIPOPROTEIN"/>
    <property type="match status" value="1"/>
</dbReference>
<dbReference type="PANTHER" id="PTHR46331:SF2">
    <property type="entry name" value="VALACYCLOVIR HYDROLASE"/>
    <property type="match status" value="1"/>
</dbReference>
<dbReference type="EMBL" id="JAVDTI010000003">
    <property type="protein sequence ID" value="MDR6805972.1"/>
    <property type="molecule type" value="Genomic_DNA"/>
</dbReference>
<dbReference type="InterPro" id="IPR000073">
    <property type="entry name" value="AB_hydrolase_1"/>
</dbReference>
<dbReference type="InterPro" id="IPR029058">
    <property type="entry name" value="AB_hydrolase_fold"/>
</dbReference>
<dbReference type="SUPFAM" id="SSF53474">
    <property type="entry name" value="alpha/beta-Hydrolases"/>
    <property type="match status" value="1"/>
</dbReference>
<name>A0ABU1QXU8_9BACT</name>
<dbReference type="Pfam" id="PF00561">
    <property type="entry name" value="Abhydrolase_1"/>
    <property type="match status" value="1"/>
</dbReference>
<dbReference type="PRINTS" id="PR00111">
    <property type="entry name" value="ABHYDROLASE"/>
</dbReference>
<evidence type="ECO:0000313" key="3">
    <source>
        <dbReference type="Proteomes" id="UP001264980"/>
    </source>
</evidence>
<reference evidence="2 3" key="1">
    <citation type="submission" date="2023-07" db="EMBL/GenBank/DDBJ databases">
        <title>Sorghum-associated microbial communities from plants grown in Nebraska, USA.</title>
        <authorList>
            <person name="Schachtman D."/>
        </authorList>
    </citation>
    <scope>NUCLEOTIDE SEQUENCE [LARGE SCALE GENOMIC DNA]</scope>
    <source>
        <strain evidence="2 3">BE57</strain>
    </source>
</reference>
<evidence type="ECO:0000259" key="1">
    <source>
        <dbReference type="Pfam" id="PF00561"/>
    </source>
</evidence>
<dbReference type="Gene3D" id="3.40.50.1820">
    <property type="entry name" value="alpha/beta hydrolase"/>
    <property type="match status" value="1"/>
</dbReference>
<protein>
    <submittedName>
        <fullName evidence="2">Pimeloyl-ACP methyl ester carboxylesterase</fullName>
    </submittedName>
</protein>
<dbReference type="PANTHER" id="PTHR46331">
    <property type="entry name" value="VALACYCLOVIR HYDROLASE"/>
    <property type="match status" value="1"/>
</dbReference>
<sequence>MKRTILCLGLVSLLTGCGGSDTQSPDRNQDLAAGKDTAGFQSGHLPVNGIKMYYQIHGSGKPIVLIHGGGSTIETTFGRVIPLLARHRKVIAVDLQAHGRTSDRNKEESFEQDADDVAALLGKLNIGRADFFGFSNGGTTTLQIAIRHPEIVGKIVLGSALAKRSGVPVEFWDFMKQANLANMPQELKDAYLSVTPDTAGLQTMQDKDARRVLNFKDIPDVQLGSIHAPALIVIADKDVIRPEHALQMQRQIQRAQLAIVPGVHGEYIGEITTVGKGSDQVNFVIPMIEQFLDNAN</sequence>
<keyword evidence="3" id="KW-1185">Reference proteome</keyword>
<dbReference type="RefSeq" id="WP_309984364.1">
    <property type="nucleotide sequence ID" value="NZ_JAVDTI010000003.1"/>
</dbReference>
<proteinExistence type="predicted"/>
<organism evidence="2 3">
    <name type="scientific">Dyadobacter fermentans</name>
    <dbReference type="NCBI Taxonomy" id="94254"/>
    <lineage>
        <taxon>Bacteria</taxon>
        <taxon>Pseudomonadati</taxon>
        <taxon>Bacteroidota</taxon>
        <taxon>Cytophagia</taxon>
        <taxon>Cytophagales</taxon>
        <taxon>Spirosomataceae</taxon>
        <taxon>Dyadobacter</taxon>
    </lineage>
</organism>
<accession>A0ABU1QXU8</accession>
<gene>
    <name evidence="2" type="ORF">J2W84_003020</name>
</gene>
<comment type="caution">
    <text evidence="2">The sequence shown here is derived from an EMBL/GenBank/DDBJ whole genome shotgun (WGS) entry which is preliminary data.</text>
</comment>
<dbReference type="Proteomes" id="UP001264980">
    <property type="component" value="Unassembled WGS sequence"/>
</dbReference>
<evidence type="ECO:0000313" key="2">
    <source>
        <dbReference type="EMBL" id="MDR6805972.1"/>
    </source>
</evidence>
<feature type="domain" description="AB hydrolase-1" evidence="1">
    <location>
        <begin position="61"/>
        <end position="200"/>
    </location>
</feature>